<organism evidence="1 2">
    <name type="scientific">Spirosoma utsteinense</name>
    <dbReference type="NCBI Taxonomy" id="2585773"/>
    <lineage>
        <taxon>Bacteria</taxon>
        <taxon>Pseudomonadati</taxon>
        <taxon>Bacteroidota</taxon>
        <taxon>Cytophagia</taxon>
        <taxon>Cytophagales</taxon>
        <taxon>Cytophagaceae</taxon>
        <taxon>Spirosoma</taxon>
    </lineage>
</organism>
<dbReference type="EMBL" id="VFIA01000070">
    <property type="protein sequence ID" value="MBC3794982.1"/>
    <property type="molecule type" value="Genomic_DNA"/>
</dbReference>
<dbReference type="Proteomes" id="UP000700732">
    <property type="component" value="Unassembled WGS sequence"/>
</dbReference>
<evidence type="ECO:0000313" key="2">
    <source>
        <dbReference type="Proteomes" id="UP000700732"/>
    </source>
</evidence>
<accession>A0ABR6WG87</accession>
<keyword evidence="2" id="KW-1185">Reference proteome</keyword>
<name>A0ABR6WG87_9BACT</name>
<sequence>MLNHKYEEEMGTINSYTEINDTVVLRLATKNFM</sequence>
<gene>
    <name evidence="1" type="ORF">FH603_5514</name>
</gene>
<evidence type="ECO:0000313" key="1">
    <source>
        <dbReference type="EMBL" id="MBC3794982.1"/>
    </source>
</evidence>
<reference evidence="1 2" key="1">
    <citation type="submission" date="2019-06" db="EMBL/GenBank/DDBJ databases">
        <title>Spirosoma utsteinense sp. nov. isolated from Antarctic ice-free soils.</title>
        <authorList>
            <person name="Tahon G."/>
        </authorList>
    </citation>
    <scope>NUCLEOTIDE SEQUENCE [LARGE SCALE GENOMIC DNA]</scope>
    <source>
        <strain evidence="1 2">LMG 31447</strain>
    </source>
</reference>
<protein>
    <submittedName>
        <fullName evidence="1">Uncharacterized protein</fullName>
    </submittedName>
</protein>
<proteinExistence type="predicted"/>
<comment type="caution">
    <text evidence="1">The sequence shown here is derived from an EMBL/GenBank/DDBJ whole genome shotgun (WGS) entry which is preliminary data.</text>
</comment>